<protein>
    <recommendedName>
        <fullName evidence="9">tRNA (guanine-N(7)-)-methyltransferase</fullName>
        <ecNumber evidence="9">2.1.1.33</ecNumber>
    </recommendedName>
    <alternativeName>
        <fullName evidence="9">tRNA (guanine(46)-N(7))-methyltransferase</fullName>
    </alternativeName>
    <alternativeName>
        <fullName evidence="9">tRNA(m7G46)-methyltransferase</fullName>
    </alternativeName>
</protein>
<proteinExistence type="inferred from homology"/>
<dbReference type="Gene3D" id="3.40.50.150">
    <property type="entry name" value="Vaccinia Virus protein VP39"/>
    <property type="match status" value="1"/>
</dbReference>
<comment type="catalytic activity">
    <reaction evidence="1 9">
        <text>guanosine(46) in tRNA + S-adenosyl-L-methionine = N(7)-methylguanosine(46) in tRNA + S-adenosyl-L-homocysteine</text>
        <dbReference type="Rhea" id="RHEA:42708"/>
        <dbReference type="Rhea" id="RHEA-COMP:10188"/>
        <dbReference type="Rhea" id="RHEA-COMP:10189"/>
        <dbReference type="ChEBI" id="CHEBI:57856"/>
        <dbReference type="ChEBI" id="CHEBI:59789"/>
        <dbReference type="ChEBI" id="CHEBI:74269"/>
        <dbReference type="ChEBI" id="CHEBI:74480"/>
        <dbReference type="EC" id="2.1.1.33"/>
    </reaction>
</comment>
<dbReference type="EC" id="2.1.1.33" evidence="9"/>
<dbReference type="InterPro" id="IPR055361">
    <property type="entry name" value="tRNA_methyltr_TrmB_bact"/>
</dbReference>
<evidence type="ECO:0000256" key="7">
    <source>
        <dbReference type="ARBA" id="ARBA00060552"/>
    </source>
</evidence>
<feature type="binding site" evidence="9">
    <location>
        <position position="96"/>
    </location>
    <ligand>
        <name>S-adenosyl-L-methionine</name>
        <dbReference type="ChEBI" id="CHEBI:59789"/>
    </ligand>
</feature>
<dbReference type="Proteomes" id="UP000284046">
    <property type="component" value="Unassembled WGS sequence"/>
</dbReference>
<comment type="function">
    <text evidence="2 9">Catalyzes the formation of N(7)-methylguanine at position 46 (m7G46) in tRNA.</text>
</comment>
<sequence>MRVRNRKGATELLEANPQYVILNPAEAKGKWHEIFGNKHPIHIEVGSGKGAFVSEMAKAHPEINYIGIDIQKSVLSYALDKVLATDVPNIKLLWVDGSDLTNYFENGEIDRLYLNFSDPWPKKRHEKRRLTYKSFLDTFKQILPEHGEIHFKTDNRGLFEYSLVSFSQYGMKLNGVWLDLHASDFEDNVLTEYEKKFVNKGQVIYRVEAEF</sequence>
<dbReference type="InterPro" id="IPR029063">
    <property type="entry name" value="SAM-dependent_MTases_sf"/>
</dbReference>
<dbReference type="NCBIfam" id="NF001080">
    <property type="entry name" value="PRK00121.2-2"/>
    <property type="match status" value="1"/>
</dbReference>
<evidence type="ECO:0000256" key="4">
    <source>
        <dbReference type="ARBA" id="ARBA00022679"/>
    </source>
</evidence>
<organism evidence="11 14">
    <name type="scientific">Streptococcus anginosus</name>
    <dbReference type="NCBI Taxonomy" id="1328"/>
    <lineage>
        <taxon>Bacteria</taxon>
        <taxon>Bacillati</taxon>
        <taxon>Bacillota</taxon>
        <taxon>Bacilli</taxon>
        <taxon>Lactobacillales</taxon>
        <taxon>Streptococcaceae</taxon>
        <taxon>Streptococcus</taxon>
        <taxon>Streptococcus anginosus group</taxon>
    </lineage>
</organism>
<dbReference type="PANTHER" id="PTHR23417">
    <property type="entry name" value="3-DEOXY-D-MANNO-OCTULOSONIC-ACID TRANSFERASE/TRNA GUANINE-N 7 - -METHYLTRANSFERASE"/>
    <property type="match status" value="1"/>
</dbReference>
<evidence type="ECO:0000256" key="1">
    <source>
        <dbReference type="ARBA" id="ARBA00000142"/>
    </source>
</evidence>
<evidence type="ECO:0000256" key="3">
    <source>
        <dbReference type="ARBA" id="ARBA00022603"/>
    </source>
</evidence>
<evidence type="ECO:0000313" key="11">
    <source>
        <dbReference type="EMBL" id="RGT61509.1"/>
    </source>
</evidence>
<dbReference type="EMBL" id="JAPAHU010000001">
    <property type="protein sequence ID" value="MCW1041069.1"/>
    <property type="molecule type" value="Genomic_DNA"/>
</dbReference>
<dbReference type="NCBIfam" id="TIGR00091">
    <property type="entry name" value="tRNA (guanosine(46)-N7)-methyltransferase TrmB"/>
    <property type="match status" value="1"/>
</dbReference>
<comment type="pathway">
    <text evidence="7 9">tRNA modification; N(7)-methylguanine-tRNA biosynthesis.</text>
</comment>
<feature type="binding site" evidence="9">
    <location>
        <begin position="191"/>
        <end position="194"/>
    </location>
    <ligand>
        <name>substrate</name>
    </ligand>
</feature>
<feature type="binding site" evidence="9">
    <location>
        <position position="154"/>
    </location>
    <ligand>
        <name>substrate</name>
    </ligand>
</feature>
<evidence type="ECO:0000256" key="9">
    <source>
        <dbReference type="HAMAP-Rule" id="MF_01057"/>
    </source>
</evidence>
<dbReference type="InterPro" id="IPR003358">
    <property type="entry name" value="tRNA_(Gua-N-7)_MeTrfase_Trmb"/>
</dbReference>
<keyword evidence="3 9" id="KW-0489">Methyltransferase</keyword>
<feature type="binding site" evidence="9">
    <location>
        <position position="122"/>
    </location>
    <ligand>
        <name>substrate</name>
    </ligand>
</feature>
<reference evidence="11 14" key="1">
    <citation type="submission" date="2018-08" db="EMBL/GenBank/DDBJ databases">
        <title>A genome reference for cultivated species of the human gut microbiota.</title>
        <authorList>
            <person name="Zou Y."/>
            <person name="Xue W."/>
            <person name="Luo G."/>
        </authorList>
    </citation>
    <scope>NUCLEOTIDE SEQUENCE [LARGE SCALE GENOMIC DNA]</scope>
    <source>
        <strain evidence="11 14">AF18-38</strain>
    </source>
</reference>
<dbReference type="Proteomes" id="UP000278419">
    <property type="component" value="Chromosome"/>
</dbReference>
<dbReference type="GO" id="GO:0008176">
    <property type="term" value="F:tRNA (guanine(46)-N7)-methyltransferase activity"/>
    <property type="evidence" value="ECO:0007669"/>
    <property type="project" value="UniProtKB-UniRule"/>
</dbReference>
<dbReference type="EMBL" id="QRWZ01000004">
    <property type="protein sequence ID" value="RGT61509.1"/>
    <property type="molecule type" value="Genomic_DNA"/>
</dbReference>
<feature type="region of interest" description="Interaction with RNA" evidence="9">
    <location>
        <begin position="124"/>
        <end position="129"/>
    </location>
</feature>
<feature type="binding site" evidence="9">
    <location>
        <position position="69"/>
    </location>
    <ligand>
        <name>S-adenosyl-L-methionine</name>
        <dbReference type="ChEBI" id="CHEBI:59789"/>
    </ligand>
</feature>
<dbReference type="GO" id="GO:0043527">
    <property type="term" value="C:tRNA methyltransferase complex"/>
    <property type="evidence" value="ECO:0007669"/>
    <property type="project" value="TreeGrafter"/>
</dbReference>
<gene>
    <name evidence="9 10" type="primary">trmB</name>
    <name evidence="11" type="ORF">DWX18_04750</name>
    <name evidence="12" type="ORF">NCTC10713_01220</name>
    <name evidence="10" type="ORF">OJ597_00935</name>
</gene>
<comment type="similarity">
    <text evidence="8 9">Belongs to the class I-like SAM-binding methyltransferase superfamily. TrmB family.</text>
</comment>
<dbReference type="AlphaFoldDB" id="A0A2I1UWK4"/>
<name>A0A2I1UWK4_STRAP</name>
<evidence type="ECO:0000256" key="5">
    <source>
        <dbReference type="ARBA" id="ARBA00022691"/>
    </source>
</evidence>
<keyword evidence="4 9" id="KW-0808">Transferase</keyword>
<evidence type="ECO:0000256" key="2">
    <source>
        <dbReference type="ARBA" id="ARBA00003015"/>
    </source>
</evidence>
<dbReference type="GeneID" id="93963754"/>
<keyword evidence="5 9" id="KW-0949">S-adenosyl-L-methionine</keyword>
<reference evidence="12 13" key="2">
    <citation type="submission" date="2018-12" db="EMBL/GenBank/DDBJ databases">
        <authorList>
            <consortium name="Pathogen Informatics"/>
        </authorList>
    </citation>
    <scope>NUCLEOTIDE SEQUENCE [LARGE SCALE GENOMIC DNA]</scope>
    <source>
        <strain evidence="12 13">NCTC10713</strain>
    </source>
</reference>
<dbReference type="SUPFAM" id="SSF53335">
    <property type="entry name" value="S-adenosyl-L-methionine-dependent methyltransferases"/>
    <property type="match status" value="1"/>
</dbReference>
<accession>A0A2I1UWK4</accession>
<dbReference type="CDD" id="cd02440">
    <property type="entry name" value="AdoMet_MTases"/>
    <property type="match status" value="1"/>
</dbReference>
<evidence type="ECO:0000313" key="13">
    <source>
        <dbReference type="Proteomes" id="UP000278419"/>
    </source>
</evidence>
<evidence type="ECO:0000313" key="12">
    <source>
        <dbReference type="EMBL" id="VED98265.1"/>
    </source>
</evidence>
<dbReference type="Proteomes" id="UP001526076">
    <property type="component" value="Unassembled WGS sequence"/>
</dbReference>
<evidence type="ECO:0000256" key="6">
    <source>
        <dbReference type="ARBA" id="ARBA00022694"/>
    </source>
</evidence>
<dbReference type="PROSITE" id="PS51625">
    <property type="entry name" value="SAM_MT_TRMB"/>
    <property type="match status" value="1"/>
</dbReference>
<dbReference type="EMBL" id="LR134283">
    <property type="protein sequence ID" value="VED98265.1"/>
    <property type="molecule type" value="Genomic_DNA"/>
</dbReference>
<reference evidence="10 15" key="3">
    <citation type="submission" date="2022-10" db="EMBL/GenBank/DDBJ databases">
        <title>Comparative genomic study of S. anginosus.</title>
        <authorList>
            <person name="Prasad A."/>
            <person name="Ene A."/>
            <person name="Jablonska S."/>
            <person name="Du J."/>
            <person name="Wolfe A.J."/>
            <person name="Putonti C."/>
        </authorList>
    </citation>
    <scope>NUCLEOTIDE SEQUENCE [LARGE SCALE GENOMIC DNA]</scope>
    <source>
        <strain evidence="10 15">UMB9231</strain>
    </source>
</reference>
<dbReference type="FunFam" id="3.40.50.150:FF:000035">
    <property type="entry name" value="tRNA (guanine-N(7)-)-methyltransferase"/>
    <property type="match status" value="1"/>
</dbReference>
<keyword evidence="6 9" id="KW-0819">tRNA processing</keyword>
<dbReference type="HAMAP" id="MF_01057">
    <property type="entry name" value="tRNA_methyltr_TrmB"/>
    <property type="match status" value="1"/>
</dbReference>
<dbReference type="RefSeq" id="WP_003033795.1">
    <property type="nucleotide sequence ID" value="NZ_AP018548.1"/>
</dbReference>
<feature type="binding site" evidence="9">
    <location>
        <position position="118"/>
    </location>
    <ligand>
        <name>S-adenosyl-L-methionine</name>
        <dbReference type="ChEBI" id="CHEBI:59789"/>
    </ligand>
</feature>
<dbReference type="PANTHER" id="PTHR23417:SF14">
    <property type="entry name" value="PENTACOTRIPEPTIDE-REPEAT REGION OF PRORP DOMAIN-CONTAINING PROTEIN"/>
    <property type="match status" value="1"/>
</dbReference>
<keyword evidence="15" id="KW-1185">Reference proteome</keyword>
<evidence type="ECO:0000313" key="14">
    <source>
        <dbReference type="Proteomes" id="UP000284046"/>
    </source>
</evidence>
<feature type="binding site" evidence="9">
    <location>
        <position position="44"/>
    </location>
    <ligand>
        <name>S-adenosyl-L-methionine</name>
        <dbReference type="ChEBI" id="CHEBI:59789"/>
    </ligand>
</feature>
<dbReference type="Pfam" id="PF02390">
    <property type="entry name" value="Methyltransf_4"/>
    <property type="match status" value="1"/>
</dbReference>
<evidence type="ECO:0000256" key="8">
    <source>
        <dbReference type="ARBA" id="ARBA00060767"/>
    </source>
</evidence>
<evidence type="ECO:0000313" key="10">
    <source>
        <dbReference type="EMBL" id="MCW1041069.1"/>
    </source>
</evidence>
<dbReference type="UniPathway" id="UPA00989"/>
<evidence type="ECO:0000313" key="15">
    <source>
        <dbReference type="Proteomes" id="UP001526076"/>
    </source>
</evidence>